<dbReference type="Proteomes" id="UP001262032">
    <property type="component" value="Unassembled WGS sequence"/>
</dbReference>
<comment type="caution">
    <text evidence="1">Lacks conserved residue(s) required for the propagation of feature annotation.</text>
</comment>
<dbReference type="SUPFAM" id="SSF47226">
    <property type="entry name" value="Histidine-containing phosphotransfer domain, HPT domain"/>
    <property type="match status" value="1"/>
</dbReference>
<organism evidence="3 4">
    <name type="scientific">Pseudarthrobacter oxydans</name>
    <name type="common">Arthrobacter oxydans</name>
    <dbReference type="NCBI Taxonomy" id="1671"/>
    <lineage>
        <taxon>Bacteria</taxon>
        <taxon>Bacillati</taxon>
        <taxon>Actinomycetota</taxon>
        <taxon>Actinomycetes</taxon>
        <taxon>Micrococcales</taxon>
        <taxon>Micrococcaceae</taxon>
        <taxon>Pseudarthrobacter</taxon>
    </lineage>
</organism>
<dbReference type="Pfam" id="PF01627">
    <property type="entry name" value="Hpt"/>
    <property type="match status" value="1"/>
</dbReference>
<name>A0AAW8NAY6_PSEOX</name>
<protein>
    <submittedName>
        <fullName evidence="3">HPt (Histidine-containing phosphotransfer) domain-containing protein</fullName>
    </submittedName>
</protein>
<comment type="caution">
    <text evidence="3">The sequence shown here is derived from an EMBL/GenBank/DDBJ whole genome shotgun (WGS) entry which is preliminary data.</text>
</comment>
<dbReference type="AlphaFoldDB" id="A0AAW8NAY6"/>
<sequence length="136" mass="15044">MSAADDAPRPLVDQSVLDRLREELEEEEGYCRVFVGNFIEYLPHRIGRLRLALTTGDLEGSVDAVLSLKTSSQMVGAERLAGLAMDLEGELRNEARHSDVAVVLPQLAAAFLRPINLCSRQTMHRLQSQCSPGARR</sequence>
<dbReference type="GO" id="GO:0000160">
    <property type="term" value="P:phosphorelay signal transduction system"/>
    <property type="evidence" value="ECO:0007669"/>
    <property type="project" value="InterPro"/>
</dbReference>
<dbReference type="PROSITE" id="PS50894">
    <property type="entry name" value="HPT"/>
    <property type="match status" value="1"/>
</dbReference>
<reference evidence="3" key="1">
    <citation type="submission" date="2023-07" db="EMBL/GenBank/DDBJ databases">
        <title>Sorghum-associated microbial communities from plants grown in Nebraska, USA.</title>
        <authorList>
            <person name="Schachtman D."/>
        </authorList>
    </citation>
    <scope>NUCLEOTIDE SEQUENCE</scope>
    <source>
        <strain evidence="3">BE261</strain>
    </source>
</reference>
<feature type="domain" description="HPt" evidence="2">
    <location>
        <begin position="27"/>
        <end position="129"/>
    </location>
</feature>
<dbReference type="InterPro" id="IPR008207">
    <property type="entry name" value="Sig_transdc_His_kin_Hpt_dom"/>
</dbReference>
<dbReference type="EMBL" id="JAVDWN010000005">
    <property type="protein sequence ID" value="MDR7163804.1"/>
    <property type="molecule type" value="Genomic_DNA"/>
</dbReference>
<evidence type="ECO:0000313" key="3">
    <source>
        <dbReference type="EMBL" id="MDR7163804.1"/>
    </source>
</evidence>
<evidence type="ECO:0000313" key="4">
    <source>
        <dbReference type="Proteomes" id="UP001262032"/>
    </source>
</evidence>
<dbReference type="InterPro" id="IPR036641">
    <property type="entry name" value="HPT_dom_sf"/>
</dbReference>
<gene>
    <name evidence="3" type="ORF">J2X12_001819</name>
</gene>
<evidence type="ECO:0000256" key="1">
    <source>
        <dbReference type="PROSITE-ProRule" id="PRU00110"/>
    </source>
</evidence>
<proteinExistence type="predicted"/>
<evidence type="ECO:0000259" key="2">
    <source>
        <dbReference type="PROSITE" id="PS50894"/>
    </source>
</evidence>
<accession>A0AAW8NAY6</accession>
<dbReference type="Gene3D" id="1.20.120.160">
    <property type="entry name" value="HPT domain"/>
    <property type="match status" value="1"/>
</dbReference>
<dbReference type="GeneID" id="97422746"/>
<dbReference type="RefSeq" id="WP_174175947.1">
    <property type="nucleotide sequence ID" value="NZ_JABTYH010000004.1"/>
</dbReference>